<evidence type="ECO:0000256" key="13">
    <source>
        <dbReference type="SAM" id="MobiDB-lite"/>
    </source>
</evidence>
<feature type="region of interest" description="Disordered" evidence="13">
    <location>
        <begin position="48"/>
        <end position="73"/>
    </location>
</feature>
<evidence type="ECO:0000256" key="12">
    <source>
        <dbReference type="HAMAP-Rule" id="MF_03183"/>
    </source>
</evidence>
<dbReference type="InterPro" id="IPR004036">
    <property type="entry name" value="Endonuclease-III-like_CS2"/>
</dbReference>
<dbReference type="GO" id="GO:0000703">
    <property type="term" value="F:oxidized pyrimidine nucleobase lesion DNA N-glycosylase activity"/>
    <property type="evidence" value="ECO:0007669"/>
    <property type="project" value="UniProtKB-UniRule"/>
</dbReference>
<evidence type="ECO:0000256" key="6">
    <source>
        <dbReference type="ARBA" id="ARBA00023004"/>
    </source>
</evidence>
<evidence type="ECO:0000256" key="9">
    <source>
        <dbReference type="ARBA" id="ARBA00023239"/>
    </source>
</evidence>
<evidence type="ECO:0000256" key="3">
    <source>
        <dbReference type="ARBA" id="ARBA00022723"/>
    </source>
</evidence>
<dbReference type="GO" id="GO:0140078">
    <property type="term" value="F:class I DNA-(apurinic or apyrimidinic site) endonuclease activity"/>
    <property type="evidence" value="ECO:0007669"/>
    <property type="project" value="UniProtKB-EC"/>
</dbReference>
<evidence type="ECO:0000256" key="4">
    <source>
        <dbReference type="ARBA" id="ARBA00022763"/>
    </source>
</evidence>
<dbReference type="CDD" id="cd00056">
    <property type="entry name" value="ENDO3c"/>
    <property type="match status" value="1"/>
</dbReference>
<feature type="compositionally biased region" description="Basic and acidic residues" evidence="13">
    <location>
        <begin position="61"/>
        <end position="70"/>
    </location>
</feature>
<dbReference type="EC" id="4.2.99.18" evidence="12"/>
<dbReference type="GO" id="GO:0046872">
    <property type="term" value="F:metal ion binding"/>
    <property type="evidence" value="ECO:0007669"/>
    <property type="project" value="UniProtKB-KW"/>
</dbReference>
<dbReference type="Proteomes" id="UP000887569">
    <property type="component" value="Unplaced"/>
</dbReference>
<evidence type="ECO:0000313" key="16">
    <source>
        <dbReference type="WBParaSite" id="PgR036_g029_t03"/>
    </source>
</evidence>
<dbReference type="InterPro" id="IPR003265">
    <property type="entry name" value="HhH-GPD_domain"/>
</dbReference>
<dbReference type="Pfam" id="PF00730">
    <property type="entry name" value="HhH-GPD"/>
    <property type="match status" value="1"/>
</dbReference>
<comment type="function">
    <text evidence="12">Bifunctional DNA N-glycosylase with associated apurinic/apyrimidinic (AP) lyase function that catalyzes the first step in base excision repair (BER), the primary repair pathway for the repair of oxidative DNA damage. The DNA N-glycosylase activity releases the damaged DNA base from DNA by cleaving the N-glycosidic bond, leaving an AP site. The AP lyase activity cleaves the phosphodiester bond 3' to the AP site by a beta-elimination. Primarily recognizes and repairs oxidative base damage of pyrimidines.</text>
</comment>
<dbReference type="Gene3D" id="1.10.1670.10">
    <property type="entry name" value="Helix-hairpin-Helix base-excision DNA repair enzymes (C-terminal)"/>
    <property type="match status" value="1"/>
</dbReference>
<dbReference type="GO" id="GO:0006289">
    <property type="term" value="P:nucleotide-excision repair"/>
    <property type="evidence" value="ECO:0007669"/>
    <property type="project" value="TreeGrafter"/>
</dbReference>
<organism evidence="15 16">
    <name type="scientific">Parascaris univalens</name>
    <name type="common">Nematode worm</name>
    <dbReference type="NCBI Taxonomy" id="6257"/>
    <lineage>
        <taxon>Eukaryota</taxon>
        <taxon>Metazoa</taxon>
        <taxon>Ecdysozoa</taxon>
        <taxon>Nematoda</taxon>
        <taxon>Chromadorea</taxon>
        <taxon>Rhabditida</taxon>
        <taxon>Spirurina</taxon>
        <taxon>Ascaridomorpha</taxon>
        <taxon>Ascaridoidea</taxon>
        <taxon>Ascarididae</taxon>
        <taxon>Parascaris</taxon>
    </lineage>
</organism>
<dbReference type="EC" id="3.2.2.-" evidence="12"/>
<dbReference type="InterPro" id="IPR023170">
    <property type="entry name" value="HhH_base_excis_C"/>
</dbReference>
<dbReference type="GO" id="GO:0005634">
    <property type="term" value="C:nucleus"/>
    <property type="evidence" value="ECO:0007669"/>
    <property type="project" value="UniProtKB-SubCell"/>
</dbReference>
<reference evidence="16" key="1">
    <citation type="submission" date="2022-11" db="UniProtKB">
        <authorList>
            <consortium name="WormBaseParasite"/>
        </authorList>
    </citation>
    <scope>IDENTIFICATION</scope>
</reference>
<dbReference type="WBParaSite" id="PgR036_g029_t03">
    <property type="protein sequence ID" value="PgR036_g029_t03"/>
    <property type="gene ID" value="PgR036_g029"/>
</dbReference>
<comment type="catalytic activity">
    <reaction evidence="11 12">
        <text>2'-deoxyribonucleotide-(2'-deoxyribose 5'-phosphate)-2'-deoxyribonucleotide-DNA = a 3'-end 2'-deoxyribonucleotide-(2,3-dehydro-2,3-deoxyribose 5'-phosphate)-DNA + a 5'-end 5'-phospho-2'-deoxyribonucleoside-DNA + H(+)</text>
        <dbReference type="Rhea" id="RHEA:66592"/>
        <dbReference type="Rhea" id="RHEA-COMP:13180"/>
        <dbReference type="Rhea" id="RHEA-COMP:16897"/>
        <dbReference type="Rhea" id="RHEA-COMP:17067"/>
        <dbReference type="ChEBI" id="CHEBI:15378"/>
        <dbReference type="ChEBI" id="CHEBI:136412"/>
        <dbReference type="ChEBI" id="CHEBI:157695"/>
        <dbReference type="ChEBI" id="CHEBI:167181"/>
        <dbReference type="EC" id="4.2.99.18"/>
    </reaction>
</comment>
<comment type="similarity">
    <text evidence="1 12">Belongs to the Nth/MutY family.</text>
</comment>
<keyword evidence="3" id="KW-0479">Metal-binding</keyword>
<dbReference type="GO" id="GO:0006285">
    <property type="term" value="P:base-excision repair, AP site formation"/>
    <property type="evidence" value="ECO:0007669"/>
    <property type="project" value="UniProtKB-UniRule"/>
</dbReference>
<keyword evidence="12" id="KW-0496">Mitochondrion</keyword>
<dbReference type="GO" id="GO:0003677">
    <property type="term" value="F:DNA binding"/>
    <property type="evidence" value="ECO:0007669"/>
    <property type="project" value="UniProtKB-UniRule"/>
</dbReference>
<keyword evidence="8 12" id="KW-0234">DNA repair</keyword>
<evidence type="ECO:0000256" key="1">
    <source>
        <dbReference type="ARBA" id="ARBA00008343"/>
    </source>
</evidence>
<dbReference type="PROSITE" id="PS01155">
    <property type="entry name" value="ENDONUCLEASE_III_2"/>
    <property type="match status" value="1"/>
</dbReference>
<dbReference type="GO" id="GO:0005739">
    <property type="term" value="C:mitochondrion"/>
    <property type="evidence" value="ECO:0007669"/>
    <property type="project" value="UniProtKB-SubCell"/>
</dbReference>
<keyword evidence="7" id="KW-0411">Iron-sulfur</keyword>
<accession>A0A915BE83</accession>
<comment type="subcellular location">
    <subcellularLocation>
        <location evidence="12">Nucleus</location>
    </subcellularLocation>
    <subcellularLocation>
        <location evidence="12">Mitochondrion</location>
    </subcellularLocation>
</comment>
<dbReference type="SUPFAM" id="SSF48150">
    <property type="entry name" value="DNA-glycosylase"/>
    <property type="match status" value="1"/>
</dbReference>
<dbReference type="HAMAP" id="MF_03183">
    <property type="entry name" value="Endonuclease_III_Nth"/>
    <property type="match status" value="1"/>
</dbReference>
<evidence type="ECO:0000256" key="2">
    <source>
        <dbReference type="ARBA" id="ARBA00022485"/>
    </source>
</evidence>
<dbReference type="AlphaFoldDB" id="A0A915BE83"/>
<evidence type="ECO:0000256" key="5">
    <source>
        <dbReference type="ARBA" id="ARBA00022801"/>
    </source>
</evidence>
<sequence>RRCSNEGTPFLIKYPREVKVALLRRNVHWLAKAMKRRAKAIRIEYERGDAKSERQTSSSSELKRTENSAKDDDEIPLWERHLERLQQMRETSDAPVDTMGCHMLGDVLASPQVYRFQILVSLMLSSQTKDQVTAAAMQRLRSRGCTIESIIGMSELELQDLLIPVGFYKRKAVYLKKVADILSSKYGGDIPNTVEDLCSLPGVGPKMAHLAMQHAWDRIEGLAVDTHVHRIANRLGWVKTKTPEQTRVALEVLIPKERWAGLNKLLVGFGQQTCLPTLPKCSDCLNKDICPAIGVHKKR</sequence>
<keyword evidence="15" id="KW-1185">Reference proteome</keyword>
<name>A0A915BE83_PARUN</name>
<gene>
    <name evidence="12" type="primary">NTH1</name>
</gene>
<keyword evidence="9 12" id="KW-0456">Lyase</keyword>
<dbReference type="GO" id="GO:0051539">
    <property type="term" value="F:4 iron, 4 sulfur cluster binding"/>
    <property type="evidence" value="ECO:0007669"/>
    <property type="project" value="UniProtKB-KW"/>
</dbReference>
<keyword evidence="2" id="KW-0004">4Fe-4S</keyword>
<dbReference type="Pfam" id="PF00633">
    <property type="entry name" value="HHH"/>
    <property type="match status" value="1"/>
</dbReference>
<evidence type="ECO:0000256" key="7">
    <source>
        <dbReference type="ARBA" id="ARBA00023014"/>
    </source>
</evidence>
<dbReference type="PANTHER" id="PTHR43286">
    <property type="entry name" value="ENDONUCLEASE III-LIKE PROTEIN 1"/>
    <property type="match status" value="1"/>
</dbReference>
<keyword evidence="5 12" id="KW-0378">Hydrolase</keyword>
<dbReference type="FunFam" id="1.10.340.30:FF:000005">
    <property type="entry name" value="Endonuclease III-like protein 1"/>
    <property type="match status" value="1"/>
</dbReference>
<dbReference type="PANTHER" id="PTHR43286:SF1">
    <property type="entry name" value="ENDONUCLEASE III-LIKE PROTEIN 1"/>
    <property type="match status" value="1"/>
</dbReference>
<keyword evidence="4 12" id="KW-0227">DNA damage</keyword>
<dbReference type="Gene3D" id="1.10.340.30">
    <property type="entry name" value="Hypothetical protein, domain 2"/>
    <property type="match status" value="1"/>
</dbReference>
<protein>
    <recommendedName>
        <fullName evidence="12">Endonuclease III homolog</fullName>
        <ecNumber evidence="12">3.2.2.-</ecNumber>
        <ecNumber evidence="12">4.2.99.18</ecNumber>
    </recommendedName>
    <alternativeName>
        <fullName evidence="12">Bifunctional DNA N-glycosylase/DNA-(apurinic or apyrimidinic site) lyase</fullName>
        <shortName evidence="12">DNA glycosylase/AP lyase</shortName>
    </alternativeName>
</protein>
<evidence type="ECO:0000313" key="15">
    <source>
        <dbReference type="Proteomes" id="UP000887569"/>
    </source>
</evidence>
<evidence type="ECO:0000256" key="11">
    <source>
        <dbReference type="ARBA" id="ARBA00044632"/>
    </source>
</evidence>
<dbReference type="InterPro" id="IPR000445">
    <property type="entry name" value="HhH_motif"/>
</dbReference>
<evidence type="ECO:0000259" key="14">
    <source>
        <dbReference type="SMART" id="SM00478"/>
    </source>
</evidence>
<keyword evidence="6" id="KW-0408">Iron</keyword>
<evidence type="ECO:0000256" key="10">
    <source>
        <dbReference type="ARBA" id="ARBA00023295"/>
    </source>
</evidence>
<evidence type="ECO:0000256" key="8">
    <source>
        <dbReference type="ARBA" id="ARBA00023204"/>
    </source>
</evidence>
<keyword evidence="12" id="KW-0539">Nucleus</keyword>
<dbReference type="InterPro" id="IPR011257">
    <property type="entry name" value="DNA_glycosylase"/>
</dbReference>
<dbReference type="SMART" id="SM00478">
    <property type="entry name" value="ENDO3c"/>
    <property type="match status" value="1"/>
</dbReference>
<proteinExistence type="inferred from homology"/>
<dbReference type="InterPro" id="IPR030841">
    <property type="entry name" value="NTH1"/>
</dbReference>
<keyword evidence="10 12" id="KW-0326">Glycosidase</keyword>
<comment type="caution">
    <text evidence="12">Lacks conserved residue(s) required for the propagation of feature annotation.</text>
</comment>
<feature type="domain" description="HhH-GPD" evidence="14">
    <location>
        <begin position="124"/>
        <end position="272"/>
    </location>
</feature>